<reference evidence="2 3" key="1">
    <citation type="journal article" date="2023" name="Life. Sci Alliance">
        <title>Evolutionary insights into 3D genome organization and epigenetic landscape of Vigna mungo.</title>
        <authorList>
            <person name="Junaid A."/>
            <person name="Singh B."/>
            <person name="Bhatia S."/>
        </authorList>
    </citation>
    <scope>NUCLEOTIDE SEQUENCE [LARGE SCALE GENOMIC DNA]</scope>
    <source>
        <strain evidence="2">Urdbean</strain>
    </source>
</reference>
<evidence type="ECO:0000313" key="2">
    <source>
        <dbReference type="EMBL" id="WVY97976.1"/>
    </source>
</evidence>
<evidence type="ECO:0000313" key="3">
    <source>
        <dbReference type="Proteomes" id="UP001374535"/>
    </source>
</evidence>
<keyword evidence="3" id="KW-1185">Reference proteome</keyword>
<dbReference type="AlphaFoldDB" id="A0AAQ3RKZ5"/>
<accession>A0AAQ3RKZ5</accession>
<gene>
    <name evidence="2" type="ORF">V8G54_030127</name>
</gene>
<sequence length="107" mass="11791">MLSSDTITELEQDKAKKALSAVLNGEIQGLKDENRNLQVLLSCSPGNFFSPFSSKLPLHQFHNPPSQQHLNPQQPQLSMRSPLPPSGSSFTGGHYGPNNFSNFNQKN</sequence>
<dbReference type="EMBL" id="CP144692">
    <property type="protein sequence ID" value="WVY97976.1"/>
    <property type="molecule type" value="Genomic_DNA"/>
</dbReference>
<feature type="compositionally biased region" description="Polar residues" evidence="1">
    <location>
        <begin position="63"/>
        <end position="79"/>
    </location>
</feature>
<feature type="compositionally biased region" description="Polar residues" evidence="1">
    <location>
        <begin position="98"/>
        <end position="107"/>
    </location>
</feature>
<name>A0AAQ3RKZ5_VIGMU</name>
<dbReference type="Proteomes" id="UP001374535">
    <property type="component" value="Chromosome 9"/>
</dbReference>
<organism evidence="2 3">
    <name type="scientific">Vigna mungo</name>
    <name type="common">Black gram</name>
    <name type="synonym">Phaseolus mungo</name>
    <dbReference type="NCBI Taxonomy" id="3915"/>
    <lineage>
        <taxon>Eukaryota</taxon>
        <taxon>Viridiplantae</taxon>
        <taxon>Streptophyta</taxon>
        <taxon>Embryophyta</taxon>
        <taxon>Tracheophyta</taxon>
        <taxon>Spermatophyta</taxon>
        <taxon>Magnoliopsida</taxon>
        <taxon>eudicotyledons</taxon>
        <taxon>Gunneridae</taxon>
        <taxon>Pentapetalae</taxon>
        <taxon>rosids</taxon>
        <taxon>fabids</taxon>
        <taxon>Fabales</taxon>
        <taxon>Fabaceae</taxon>
        <taxon>Papilionoideae</taxon>
        <taxon>50 kb inversion clade</taxon>
        <taxon>NPAAA clade</taxon>
        <taxon>indigoferoid/millettioid clade</taxon>
        <taxon>Phaseoleae</taxon>
        <taxon>Vigna</taxon>
    </lineage>
</organism>
<protein>
    <submittedName>
        <fullName evidence="2">Uncharacterized protein</fullName>
    </submittedName>
</protein>
<evidence type="ECO:0000256" key="1">
    <source>
        <dbReference type="SAM" id="MobiDB-lite"/>
    </source>
</evidence>
<feature type="region of interest" description="Disordered" evidence="1">
    <location>
        <begin position="57"/>
        <end position="107"/>
    </location>
</feature>
<proteinExistence type="predicted"/>